<name>A0A8H6S7B8_9AGAR</name>
<dbReference type="OrthoDB" id="2831009at2759"/>
<reference evidence="1" key="1">
    <citation type="submission" date="2020-05" db="EMBL/GenBank/DDBJ databases">
        <title>Mycena genomes resolve the evolution of fungal bioluminescence.</title>
        <authorList>
            <person name="Tsai I.J."/>
        </authorList>
    </citation>
    <scope>NUCLEOTIDE SEQUENCE</scope>
    <source>
        <strain evidence="1">171206Taipei</strain>
    </source>
</reference>
<accession>A0A8H6S7B8</accession>
<evidence type="ECO:0000313" key="1">
    <source>
        <dbReference type="EMBL" id="KAF7293633.1"/>
    </source>
</evidence>
<protein>
    <recommendedName>
        <fullName evidence="3">F-box domain-containing protein</fullName>
    </recommendedName>
</protein>
<organism evidence="1 2">
    <name type="scientific">Mycena indigotica</name>
    <dbReference type="NCBI Taxonomy" id="2126181"/>
    <lineage>
        <taxon>Eukaryota</taxon>
        <taxon>Fungi</taxon>
        <taxon>Dikarya</taxon>
        <taxon>Basidiomycota</taxon>
        <taxon>Agaricomycotina</taxon>
        <taxon>Agaricomycetes</taxon>
        <taxon>Agaricomycetidae</taxon>
        <taxon>Agaricales</taxon>
        <taxon>Marasmiineae</taxon>
        <taxon>Mycenaceae</taxon>
        <taxon>Mycena</taxon>
    </lineage>
</organism>
<proteinExistence type="predicted"/>
<dbReference type="EMBL" id="JACAZF010000010">
    <property type="protein sequence ID" value="KAF7293633.1"/>
    <property type="molecule type" value="Genomic_DNA"/>
</dbReference>
<gene>
    <name evidence="1" type="ORF">MIND_01142700</name>
</gene>
<evidence type="ECO:0008006" key="3">
    <source>
        <dbReference type="Google" id="ProtNLM"/>
    </source>
</evidence>
<sequence length="319" mass="35758">MARTLTELNVHPMEAYAPTATSALAVPLASGLLASSHFESQSNAQSVLECTELVALILQAHLRSQTTTDWRLDVRKRLTLKLVCRFWRATLVSTPELWSNIVLVPEMPQWYIDQVFQYAKATSKQLKIRLEAHSRHADVDHFSSCIVPPLIAVADTITHLSMQYGSHKDWNAFASRLHALDAQPELNLASLRHLHITYLGNQSSDIRVPLPFPRLITDIRHLHLDGLPLTSSVVGPNLISLALLNLDLIYDDAESCHDLTMNLLDCLRQTPRLVVLLIGDLCERFIDESALHNLPCRRTAVVFWSPSSQLPNSNSFPSV</sequence>
<dbReference type="AlphaFoldDB" id="A0A8H6S7B8"/>
<evidence type="ECO:0000313" key="2">
    <source>
        <dbReference type="Proteomes" id="UP000636479"/>
    </source>
</evidence>
<dbReference type="RefSeq" id="XP_037215796.1">
    <property type="nucleotide sequence ID" value="XM_037367964.1"/>
</dbReference>
<dbReference type="GeneID" id="59350480"/>
<dbReference type="Proteomes" id="UP000636479">
    <property type="component" value="Unassembled WGS sequence"/>
</dbReference>
<keyword evidence="2" id="KW-1185">Reference proteome</keyword>
<comment type="caution">
    <text evidence="1">The sequence shown here is derived from an EMBL/GenBank/DDBJ whole genome shotgun (WGS) entry which is preliminary data.</text>
</comment>